<dbReference type="InterPro" id="IPR003347">
    <property type="entry name" value="JmjC_dom"/>
</dbReference>
<gene>
    <name evidence="9" type="primary">JMJ25</name>
    <name evidence="9" type="ORF">CR513_31750</name>
</gene>
<dbReference type="InterPro" id="IPR045109">
    <property type="entry name" value="LSDs-like"/>
</dbReference>
<dbReference type="Pfam" id="PF08879">
    <property type="entry name" value="WRC"/>
    <property type="match status" value="1"/>
</dbReference>
<dbReference type="GO" id="GO:0008168">
    <property type="term" value="F:methyltransferase activity"/>
    <property type="evidence" value="ECO:0007669"/>
    <property type="project" value="UniProtKB-KW"/>
</dbReference>
<organism evidence="9 10">
    <name type="scientific">Mucuna pruriens</name>
    <name type="common">Velvet bean</name>
    <name type="synonym">Dolichos pruriens</name>
    <dbReference type="NCBI Taxonomy" id="157652"/>
    <lineage>
        <taxon>Eukaryota</taxon>
        <taxon>Viridiplantae</taxon>
        <taxon>Streptophyta</taxon>
        <taxon>Embryophyta</taxon>
        <taxon>Tracheophyta</taxon>
        <taxon>Spermatophyta</taxon>
        <taxon>Magnoliopsida</taxon>
        <taxon>eudicotyledons</taxon>
        <taxon>Gunneridae</taxon>
        <taxon>Pentapetalae</taxon>
        <taxon>rosids</taxon>
        <taxon>fabids</taxon>
        <taxon>Fabales</taxon>
        <taxon>Fabaceae</taxon>
        <taxon>Papilionoideae</taxon>
        <taxon>50 kb inversion clade</taxon>
        <taxon>NPAAA clade</taxon>
        <taxon>indigoferoid/millettioid clade</taxon>
        <taxon>Phaseoleae</taxon>
        <taxon>Mucuna</taxon>
    </lineage>
</organism>
<feature type="domain" description="WRC" evidence="8">
    <location>
        <begin position="14"/>
        <end position="60"/>
    </location>
</feature>
<evidence type="ECO:0000313" key="10">
    <source>
        <dbReference type="Proteomes" id="UP000257109"/>
    </source>
</evidence>
<comment type="caution">
    <text evidence="5">Lacks conserved residue(s) required for the propagation of feature annotation.</text>
</comment>
<dbReference type="AlphaFoldDB" id="A0A371G925"/>
<dbReference type="SMART" id="SM00558">
    <property type="entry name" value="JmjC"/>
    <property type="match status" value="1"/>
</dbReference>
<dbReference type="Proteomes" id="UP000257109">
    <property type="component" value="Unassembled WGS sequence"/>
</dbReference>
<feature type="region of interest" description="Disordered" evidence="6">
    <location>
        <begin position="137"/>
        <end position="172"/>
    </location>
</feature>
<evidence type="ECO:0000259" key="8">
    <source>
        <dbReference type="PROSITE" id="PS51667"/>
    </source>
</evidence>
<evidence type="ECO:0000256" key="1">
    <source>
        <dbReference type="ARBA" id="ARBA00004123"/>
    </source>
</evidence>
<name>A0A371G925_MUCPR</name>
<dbReference type="GO" id="GO:0032454">
    <property type="term" value="F:histone H3K9 demethylase activity"/>
    <property type="evidence" value="ECO:0007669"/>
    <property type="project" value="InterPro"/>
</dbReference>
<feature type="region of interest" description="Disordered" evidence="6">
    <location>
        <begin position="59"/>
        <end position="89"/>
    </location>
</feature>
<dbReference type="GO" id="GO:0000785">
    <property type="term" value="C:chromatin"/>
    <property type="evidence" value="ECO:0007669"/>
    <property type="project" value="TreeGrafter"/>
</dbReference>
<keyword evidence="3" id="KW-0479">Metal-binding</keyword>
<dbReference type="SUPFAM" id="SSF51197">
    <property type="entry name" value="Clavaminate synthase-like"/>
    <property type="match status" value="1"/>
</dbReference>
<feature type="compositionally biased region" description="Basic and acidic residues" evidence="6">
    <location>
        <begin position="160"/>
        <end position="172"/>
    </location>
</feature>
<evidence type="ECO:0000256" key="4">
    <source>
        <dbReference type="ARBA" id="ARBA00023242"/>
    </source>
</evidence>
<dbReference type="GO" id="GO:0046872">
    <property type="term" value="F:metal ion binding"/>
    <property type="evidence" value="ECO:0007669"/>
    <property type="project" value="UniProtKB-KW"/>
</dbReference>
<comment type="caution">
    <text evidence="9">The sequence shown here is derived from an EMBL/GenBank/DDBJ whole genome shotgun (WGS) entry which is preliminary data.</text>
</comment>
<dbReference type="FunFam" id="2.60.120.650:FF:000096">
    <property type="entry name" value="Uncharacterized protein"/>
    <property type="match status" value="1"/>
</dbReference>
<accession>A0A371G925</accession>
<feature type="non-terminal residue" evidence="9">
    <location>
        <position position="1"/>
    </location>
</feature>
<dbReference type="GO" id="GO:0006357">
    <property type="term" value="P:regulation of transcription by RNA polymerase II"/>
    <property type="evidence" value="ECO:0007669"/>
    <property type="project" value="TreeGrafter"/>
</dbReference>
<dbReference type="PANTHER" id="PTHR12549">
    <property type="entry name" value="JMJC DOMAIN-CONTAINING HISTONE DEMETHYLATION PROTEIN"/>
    <property type="match status" value="1"/>
</dbReference>
<dbReference type="GO" id="GO:0003712">
    <property type="term" value="F:transcription coregulator activity"/>
    <property type="evidence" value="ECO:0007669"/>
    <property type="project" value="TreeGrafter"/>
</dbReference>
<evidence type="ECO:0000256" key="6">
    <source>
        <dbReference type="SAM" id="MobiDB-lite"/>
    </source>
</evidence>
<dbReference type="Gene3D" id="2.60.120.650">
    <property type="entry name" value="Cupin"/>
    <property type="match status" value="2"/>
</dbReference>
<dbReference type="OrthoDB" id="1667110at2759"/>
<reference evidence="9" key="1">
    <citation type="submission" date="2018-05" db="EMBL/GenBank/DDBJ databases">
        <title>Draft genome of Mucuna pruriens seed.</title>
        <authorList>
            <person name="Nnadi N.E."/>
            <person name="Vos R."/>
            <person name="Hasami M.H."/>
            <person name="Devisetty U.K."/>
            <person name="Aguiy J.C."/>
        </authorList>
    </citation>
    <scope>NUCLEOTIDE SEQUENCE [LARGE SCALE GENOMIC DNA]</scope>
    <source>
        <strain evidence="9">JCA_2017</strain>
    </source>
</reference>
<keyword evidence="4" id="KW-0539">Nucleus</keyword>
<dbReference type="EMBL" id="QJKJ01006393">
    <property type="protein sequence ID" value="RDX86863.1"/>
    <property type="molecule type" value="Genomic_DNA"/>
</dbReference>
<protein>
    <submittedName>
        <fullName evidence="9">Lysine-specific demethylase JMJ25</fullName>
    </submittedName>
</protein>
<dbReference type="STRING" id="157652.A0A371G925"/>
<dbReference type="GO" id="GO:0000118">
    <property type="term" value="C:histone deacetylase complex"/>
    <property type="evidence" value="ECO:0007669"/>
    <property type="project" value="TreeGrafter"/>
</dbReference>
<evidence type="ECO:0000256" key="5">
    <source>
        <dbReference type="PROSITE-ProRule" id="PRU01002"/>
    </source>
</evidence>
<feature type="compositionally biased region" description="Basic residues" evidence="6">
    <location>
        <begin position="143"/>
        <end position="159"/>
    </location>
</feature>
<proteinExistence type="inferred from homology"/>
<evidence type="ECO:0000256" key="3">
    <source>
        <dbReference type="ARBA" id="ARBA00022723"/>
    </source>
</evidence>
<sequence length="1046" mass="120095">MAKKPKGEDAEEPLPDHLRCGRTDGRQWRCRRRVKDNLKLCEIHYLQGRHRQFKEKVPESLKLQRKRKTNEEPEPNALDNVESRARRTSVIAKKKRRVSEGSEAQALVVAGGSSSRKKALKQGDMQLELLRMVLKREAEKKNNNKKSMKKNKKKNKKKKKEGEEELHYSKGELRRELPNGVMEISPPTRDYNNVGSHCDVKVGVDCRTVAPRYFRSKNVDRVPVGKLQIVPYGSNLKKGKRKKCHWCQRSESSNLIQCSSCQREFFCMDCIKERYFDSQNEFVVELALASIAVQVNVKTVKENLTGKSRVDRILHFHYLICMLLPVLKQISEDQNIELETEAKISGIFCSFNIDGKIFQIFKSSRWNLAAMRKITGKFSSTGAIEKRDMIFWCYLLTNVTLVPAITAKHPFWISIEAVLELSQGKASGEINSSMFKLPDKMKACSVIESHTSDEKVISGGNLSDTSIFPEWTNCNGIDSLSCPPTELGGCSNRHLELRSIFPSSWIKEMEVKAEEIVCSYDFPETSDKSSSCSLCFDTDHGTNRYKQLQESALREDSNDNYLFCPTVTDISGDNFEHFQKHWGKGHPIVVRDVLQSTSNLNWDPLIMFCTYLEQSITRYENNKDLLESCLDWWEVEINIRQYFTGSVKRRPQRNTWHEMLKLKGWLSSQIFREQFPAHFAEVIDALPVQEYMHPLSGLLNLAANLPHGSAKHDIGPYVYISYGSADKETDSVTKLCYDSYDVVNIMTHTTDVPLSTEQLTKIRKLLKKHKTLCQMETIATEEQQEQKVNGMALLRAEETERKGLQSMVEEGMNFFRRVNRTSCISAEAKKVGNQSTDSNISQNGECDFFSDSDSDSGPALLLHGTVQTTELSKHDNPRNPFESSQRNKIKFAKNLGAQWDVFRRQDVPKLIEYLKRHYDEFPYTHDYDKKMVHPILDQSIFLDSTHKMRLKEEFKIEPWTFQQHVGQAVIIPAGCPYQIRNTKCCVHAVLEFVSPENVTEGFQLIDEVRLLPKDHIAKADMLEVKKMALHSMNTAIKEVRQLTSKT</sequence>
<keyword evidence="10" id="KW-1185">Reference proteome</keyword>
<evidence type="ECO:0000313" key="9">
    <source>
        <dbReference type="EMBL" id="RDX86863.1"/>
    </source>
</evidence>
<dbReference type="PROSITE" id="PS51667">
    <property type="entry name" value="WRC"/>
    <property type="match status" value="1"/>
</dbReference>
<comment type="similarity">
    <text evidence="2">Belongs to the JARID1 histone demethylase family.</text>
</comment>
<feature type="domain" description="JmjC" evidence="7">
    <location>
        <begin position="694"/>
        <end position="1009"/>
    </location>
</feature>
<dbReference type="GO" id="GO:0032259">
    <property type="term" value="P:methylation"/>
    <property type="evidence" value="ECO:0007669"/>
    <property type="project" value="UniProtKB-KW"/>
</dbReference>
<dbReference type="InterPro" id="IPR014977">
    <property type="entry name" value="WRC_dom"/>
</dbReference>
<feature type="region of interest" description="Disordered" evidence="6">
    <location>
        <begin position="1"/>
        <end position="22"/>
    </location>
</feature>
<dbReference type="GO" id="GO:0031490">
    <property type="term" value="F:chromatin DNA binding"/>
    <property type="evidence" value="ECO:0007669"/>
    <property type="project" value="TreeGrafter"/>
</dbReference>
<dbReference type="PROSITE" id="PS51184">
    <property type="entry name" value="JMJC"/>
    <property type="match status" value="1"/>
</dbReference>
<evidence type="ECO:0000259" key="7">
    <source>
        <dbReference type="PROSITE" id="PS51184"/>
    </source>
</evidence>
<dbReference type="Pfam" id="PF02373">
    <property type="entry name" value="JmjC"/>
    <property type="match status" value="1"/>
</dbReference>
<dbReference type="PANTHER" id="PTHR12549:SF42">
    <property type="entry name" value="LYSINE-SPECIFIC DEMETHYLASE JMJ28"/>
    <property type="match status" value="1"/>
</dbReference>
<comment type="subcellular location">
    <subcellularLocation>
        <location evidence="1">Nucleus</location>
    </subcellularLocation>
</comment>
<evidence type="ECO:0000256" key="2">
    <source>
        <dbReference type="ARBA" id="ARBA00006801"/>
    </source>
</evidence>